<protein>
    <recommendedName>
        <fullName evidence="5">Large ribosomal subunit protein uL30</fullName>
    </recommendedName>
</protein>
<dbReference type="AlphaFoldDB" id="A0A9D1L505"/>
<evidence type="ECO:0000259" key="6">
    <source>
        <dbReference type="Pfam" id="PF00327"/>
    </source>
</evidence>
<evidence type="ECO:0000313" key="8">
    <source>
        <dbReference type="Proteomes" id="UP000824078"/>
    </source>
</evidence>
<dbReference type="Gene3D" id="3.30.1390.20">
    <property type="entry name" value="Ribosomal protein L30, ferredoxin-like fold domain"/>
    <property type="match status" value="1"/>
</dbReference>
<feature type="domain" description="Large ribosomal subunit protein uL30-like ferredoxin-like fold" evidence="6">
    <location>
        <begin position="6"/>
        <end position="57"/>
    </location>
</feature>
<dbReference type="Pfam" id="PF00327">
    <property type="entry name" value="Ribosomal_L30"/>
    <property type="match status" value="1"/>
</dbReference>
<evidence type="ECO:0000256" key="1">
    <source>
        <dbReference type="ARBA" id="ARBA00007594"/>
    </source>
</evidence>
<reference evidence="7" key="2">
    <citation type="journal article" date="2021" name="PeerJ">
        <title>Extensive microbial diversity within the chicken gut microbiome revealed by metagenomics and culture.</title>
        <authorList>
            <person name="Gilroy R."/>
            <person name="Ravi A."/>
            <person name="Getino M."/>
            <person name="Pursley I."/>
            <person name="Horton D.L."/>
            <person name="Alikhan N.F."/>
            <person name="Baker D."/>
            <person name="Gharbi K."/>
            <person name="Hall N."/>
            <person name="Watson M."/>
            <person name="Adriaenssens E.M."/>
            <person name="Foster-Nyarko E."/>
            <person name="Jarju S."/>
            <person name="Secka A."/>
            <person name="Antonio M."/>
            <person name="Oren A."/>
            <person name="Chaudhuri R.R."/>
            <person name="La Ragione R."/>
            <person name="Hildebrand F."/>
            <person name="Pallen M.J."/>
        </authorList>
    </citation>
    <scope>NUCLEOTIDE SEQUENCE</scope>
    <source>
        <strain evidence="7">ChiHjej12B11-29160</strain>
    </source>
</reference>
<evidence type="ECO:0000256" key="2">
    <source>
        <dbReference type="ARBA" id="ARBA00011838"/>
    </source>
</evidence>
<dbReference type="PIRSF" id="PIRSF002211">
    <property type="entry name" value="Ribosomal_L30_bac-type"/>
    <property type="match status" value="1"/>
</dbReference>
<dbReference type="GO" id="GO:0003735">
    <property type="term" value="F:structural constituent of ribosome"/>
    <property type="evidence" value="ECO:0007669"/>
    <property type="project" value="InterPro"/>
</dbReference>
<evidence type="ECO:0000256" key="4">
    <source>
        <dbReference type="ARBA" id="ARBA00023274"/>
    </source>
</evidence>
<dbReference type="NCBIfam" id="TIGR01308">
    <property type="entry name" value="rpmD_bact"/>
    <property type="match status" value="1"/>
</dbReference>
<dbReference type="GO" id="GO:0006412">
    <property type="term" value="P:translation"/>
    <property type="evidence" value="ECO:0007669"/>
    <property type="project" value="UniProtKB-UniRule"/>
</dbReference>
<dbReference type="CDD" id="cd01658">
    <property type="entry name" value="Ribosomal_L30"/>
    <property type="match status" value="1"/>
</dbReference>
<dbReference type="HAMAP" id="MF_01371_B">
    <property type="entry name" value="Ribosomal_uL30_B"/>
    <property type="match status" value="1"/>
</dbReference>
<dbReference type="InterPro" id="IPR016082">
    <property type="entry name" value="Ribosomal_uL30_ferredoxin-like"/>
</dbReference>
<dbReference type="InterPro" id="IPR005996">
    <property type="entry name" value="Ribosomal_uL30_bac-type"/>
</dbReference>
<dbReference type="EMBL" id="DVMQ01000017">
    <property type="protein sequence ID" value="HIU24365.1"/>
    <property type="molecule type" value="Genomic_DNA"/>
</dbReference>
<proteinExistence type="inferred from homology"/>
<gene>
    <name evidence="5 7" type="primary">rpmD</name>
    <name evidence="7" type="ORF">IAD17_05540</name>
</gene>
<comment type="caution">
    <text evidence="7">The sequence shown here is derived from an EMBL/GenBank/DDBJ whole genome shotgun (WGS) entry which is preliminary data.</text>
</comment>
<sequence length="62" mass="6828">MADKKLKVKLVRSAVCSVKKDQTATCRAMGLRKIGDCAELPDNPSVRGMIFKVKHLVAVEEN</sequence>
<organism evidence="7 8">
    <name type="scientific">Candidatus Coprovicinus avistercoris</name>
    <dbReference type="NCBI Taxonomy" id="2840754"/>
    <lineage>
        <taxon>Bacteria</taxon>
        <taxon>Bacillati</taxon>
        <taxon>Actinomycetota</taxon>
        <taxon>Coriobacteriia</taxon>
        <taxon>Coriobacteriales</taxon>
        <taxon>Coriobacteriaceae</taxon>
        <taxon>Coriobacteriaceae incertae sedis</taxon>
        <taxon>Candidatus Coprovicinus</taxon>
    </lineage>
</organism>
<accession>A0A9D1L505</accession>
<dbReference type="InterPro" id="IPR036919">
    <property type="entry name" value="Ribo_uL30_ferredoxin-like_sf"/>
</dbReference>
<reference evidence="7" key="1">
    <citation type="submission" date="2020-10" db="EMBL/GenBank/DDBJ databases">
        <authorList>
            <person name="Gilroy R."/>
        </authorList>
    </citation>
    <scope>NUCLEOTIDE SEQUENCE</scope>
    <source>
        <strain evidence="7">ChiHjej12B11-29160</strain>
    </source>
</reference>
<comment type="similarity">
    <text evidence="1 5">Belongs to the universal ribosomal protein uL30 family.</text>
</comment>
<keyword evidence="4 5" id="KW-0687">Ribonucleoprotein</keyword>
<name>A0A9D1L505_9ACTN</name>
<dbReference type="GO" id="GO:0015934">
    <property type="term" value="C:large ribosomal subunit"/>
    <property type="evidence" value="ECO:0007669"/>
    <property type="project" value="InterPro"/>
</dbReference>
<keyword evidence="3 5" id="KW-0689">Ribosomal protein</keyword>
<dbReference type="Proteomes" id="UP000824078">
    <property type="component" value="Unassembled WGS sequence"/>
</dbReference>
<evidence type="ECO:0000256" key="3">
    <source>
        <dbReference type="ARBA" id="ARBA00022980"/>
    </source>
</evidence>
<comment type="subunit">
    <text evidence="2 5">Part of the 50S ribosomal subunit.</text>
</comment>
<evidence type="ECO:0000313" key="7">
    <source>
        <dbReference type="EMBL" id="HIU24365.1"/>
    </source>
</evidence>
<dbReference type="SUPFAM" id="SSF55129">
    <property type="entry name" value="Ribosomal protein L30p/L7e"/>
    <property type="match status" value="1"/>
</dbReference>
<evidence type="ECO:0000256" key="5">
    <source>
        <dbReference type="HAMAP-Rule" id="MF_01371"/>
    </source>
</evidence>